<reference evidence="8 9" key="1">
    <citation type="journal article" date="2023" name="Commun. Biol.">
        <title>Genome analysis of Parmales, the sister group of diatoms, reveals the evolutionary specialization of diatoms from phago-mixotrophs to photoautotrophs.</title>
        <authorList>
            <person name="Ban H."/>
            <person name="Sato S."/>
            <person name="Yoshikawa S."/>
            <person name="Yamada K."/>
            <person name="Nakamura Y."/>
            <person name="Ichinomiya M."/>
            <person name="Sato N."/>
            <person name="Blanc-Mathieu R."/>
            <person name="Endo H."/>
            <person name="Kuwata A."/>
            <person name="Ogata H."/>
        </authorList>
    </citation>
    <scope>NUCLEOTIDE SEQUENCE [LARGE SCALE GENOMIC DNA]</scope>
</reference>
<dbReference type="Proteomes" id="UP001165060">
    <property type="component" value="Unassembled WGS sequence"/>
</dbReference>
<dbReference type="Gene3D" id="3.40.50.150">
    <property type="entry name" value="Vaccinia Virus protein VP39"/>
    <property type="match status" value="1"/>
</dbReference>
<dbReference type="PANTHER" id="PTHR12945">
    <property type="entry name" value="TRANSLATION INITIATION FACTOR EIF3-RELATED"/>
    <property type="match status" value="1"/>
</dbReference>
<evidence type="ECO:0000256" key="2">
    <source>
        <dbReference type="ARBA" id="ARBA00008320"/>
    </source>
</evidence>
<keyword evidence="4" id="KW-0819">tRNA processing</keyword>
<accession>A0ABQ6M5H6</accession>
<feature type="region of interest" description="Disordered" evidence="7">
    <location>
        <begin position="165"/>
        <end position="192"/>
    </location>
</feature>
<evidence type="ECO:0000256" key="5">
    <source>
        <dbReference type="ARBA" id="ARBA00023242"/>
    </source>
</evidence>
<comment type="subcellular location">
    <subcellularLocation>
        <location evidence="1">Nucleus</location>
    </subcellularLocation>
</comment>
<dbReference type="InterPro" id="IPR029063">
    <property type="entry name" value="SAM-dependent_MTases_sf"/>
</dbReference>
<dbReference type="PANTHER" id="PTHR12945:SF0">
    <property type="entry name" value="TRNA (ADENINE(58)-N(1))-METHYLTRANSFERASE NON-CATALYTIC SUBUNIT TRM6"/>
    <property type="match status" value="1"/>
</dbReference>
<dbReference type="InterPro" id="IPR017423">
    <property type="entry name" value="TRM6"/>
</dbReference>
<comment type="caution">
    <text evidence="8">The sequence shown here is derived from an EMBL/GenBank/DDBJ whole genome shotgun (WGS) entry which is preliminary data.</text>
</comment>
<evidence type="ECO:0000313" key="8">
    <source>
        <dbReference type="EMBL" id="GMI19890.1"/>
    </source>
</evidence>
<evidence type="ECO:0000256" key="4">
    <source>
        <dbReference type="ARBA" id="ARBA00022694"/>
    </source>
</evidence>
<organism evidence="8 9">
    <name type="scientific">Tetraparma gracilis</name>
    <dbReference type="NCBI Taxonomy" id="2962635"/>
    <lineage>
        <taxon>Eukaryota</taxon>
        <taxon>Sar</taxon>
        <taxon>Stramenopiles</taxon>
        <taxon>Ochrophyta</taxon>
        <taxon>Bolidophyceae</taxon>
        <taxon>Parmales</taxon>
        <taxon>Triparmaceae</taxon>
        <taxon>Tetraparma</taxon>
    </lineage>
</organism>
<evidence type="ECO:0000256" key="6">
    <source>
        <dbReference type="ARBA" id="ARBA00032319"/>
    </source>
</evidence>
<dbReference type="EMBL" id="BRYB01003744">
    <property type="protein sequence ID" value="GMI19890.1"/>
    <property type="molecule type" value="Genomic_DNA"/>
</dbReference>
<protein>
    <recommendedName>
        <fullName evidence="3">tRNA (adenine(58)-N(1))-methyltransferase non-catalytic subunit TRM6</fullName>
    </recommendedName>
    <alternativeName>
        <fullName evidence="6">tRNA(m1A58)-methyltransferase subunit TRM6</fullName>
    </alternativeName>
</protein>
<keyword evidence="9" id="KW-1185">Reference proteome</keyword>
<gene>
    <name evidence="8" type="ORF">TeGR_g10725</name>
</gene>
<proteinExistence type="inferred from homology"/>
<name>A0ABQ6M5H6_9STRA</name>
<evidence type="ECO:0000313" key="9">
    <source>
        <dbReference type="Proteomes" id="UP001165060"/>
    </source>
</evidence>
<sequence length="192" mass="21308">MADDSKRMDFLVKRASRFIRKLARPSRDETIAHLNKLSDSLIITSKYEPLPVLKKLLPYLASSCPFVIFSEHVEPLALCYDWLKQEKLAVALKLTDTWRREYQMLAGRTHPEMTMSAHGGYILTGIKVEQGLIKVEKKGKLVGLGMNAQRHGNRATVAKAIREKSATEQAADAGASAKKRKTDVVGGGEEAS</sequence>
<keyword evidence="5" id="KW-0539">Nucleus</keyword>
<evidence type="ECO:0000256" key="3">
    <source>
        <dbReference type="ARBA" id="ARBA00021704"/>
    </source>
</evidence>
<evidence type="ECO:0000256" key="1">
    <source>
        <dbReference type="ARBA" id="ARBA00004123"/>
    </source>
</evidence>
<comment type="similarity">
    <text evidence="2">Belongs to the TRM6/GCD10 family.</text>
</comment>
<evidence type="ECO:0000256" key="7">
    <source>
        <dbReference type="SAM" id="MobiDB-lite"/>
    </source>
</evidence>